<dbReference type="Proteomes" id="UP001430701">
    <property type="component" value="Unassembled WGS sequence"/>
</dbReference>
<sequence length="50" mass="5734">MSPLSFRSSDEPNDVWQQIPLAVTSQQEVEHITHQPNSQDFKQRIGRSLA</sequence>
<evidence type="ECO:0000313" key="2">
    <source>
        <dbReference type="Proteomes" id="UP001430701"/>
    </source>
</evidence>
<keyword evidence="2" id="KW-1185">Reference proteome</keyword>
<proteinExistence type="predicted"/>
<gene>
    <name evidence="1" type="ORF">LPH55_05205</name>
</gene>
<protein>
    <submittedName>
        <fullName evidence="1">Uncharacterized protein</fullName>
    </submittedName>
</protein>
<organism evidence="1 2">
    <name type="scientific">Xylella taiwanensis</name>
    <dbReference type="NCBI Taxonomy" id="1444770"/>
    <lineage>
        <taxon>Bacteria</taxon>
        <taxon>Pseudomonadati</taxon>
        <taxon>Pseudomonadota</taxon>
        <taxon>Gammaproteobacteria</taxon>
        <taxon>Lysobacterales</taxon>
        <taxon>Lysobacteraceae</taxon>
        <taxon>Xylella</taxon>
    </lineage>
</organism>
<accession>A0ABS8TVG0</accession>
<reference evidence="1" key="1">
    <citation type="submission" date="2021-11" db="EMBL/GenBank/DDBJ databases">
        <title>Genome sequence of Xylella taiwanensis PLS432.</title>
        <authorList>
            <person name="Weng L.-W."/>
            <person name="Su C.-C."/>
            <person name="Tsai C.-W."/>
            <person name="Kuo C.-H."/>
        </authorList>
    </citation>
    <scope>NUCLEOTIDE SEQUENCE</scope>
    <source>
        <strain evidence="1">PLS432</strain>
    </source>
</reference>
<evidence type="ECO:0000313" key="1">
    <source>
        <dbReference type="EMBL" id="MCD8472878.1"/>
    </source>
</evidence>
<name>A0ABS8TVG0_9GAMM</name>
<dbReference type="EMBL" id="JAJPPU010000002">
    <property type="protein sequence ID" value="MCD8472878.1"/>
    <property type="molecule type" value="Genomic_DNA"/>
</dbReference>
<comment type="caution">
    <text evidence="1">The sequence shown here is derived from an EMBL/GenBank/DDBJ whole genome shotgun (WGS) entry which is preliminary data.</text>
</comment>
<dbReference type="RefSeq" id="WP_232120172.1">
    <property type="nucleotide sequence ID" value="NZ_JAJPPU010000002.1"/>
</dbReference>